<gene>
    <name evidence="2" type="ORF">COU28_03055</name>
</gene>
<reference evidence="3" key="1">
    <citation type="submission" date="2017-09" db="EMBL/GenBank/DDBJ databases">
        <title>Depth-based differentiation of microbial function through sediment-hosted aquifers and enrichment of novel symbionts in the deep terrestrial subsurface.</title>
        <authorList>
            <person name="Probst A.J."/>
            <person name="Ladd B."/>
            <person name="Jarett J.K."/>
            <person name="Geller-Mcgrath D.E."/>
            <person name="Sieber C.M.K."/>
            <person name="Emerson J.B."/>
            <person name="Anantharaman K."/>
            <person name="Thomas B.C."/>
            <person name="Malmstrom R."/>
            <person name="Stieglmeier M."/>
            <person name="Klingl A."/>
            <person name="Woyke T."/>
            <person name="Ryan C.M."/>
            <person name="Banfield J.F."/>
        </authorList>
    </citation>
    <scope>NUCLEOTIDE SEQUENCE [LARGE SCALE GENOMIC DNA]</scope>
</reference>
<evidence type="ECO:0000313" key="2">
    <source>
        <dbReference type="EMBL" id="PIR78179.1"/>
    </source>
</evidence>
<name>A0A2H0TY77_9BACT</name>
<sequence length="217" mass="24270">MLKIFLFLGIILLIVGAGCTQPSNRIEELERQVEELSAKVSSTESVVSPTDPVVSSTVTTTVKQEPIMVDPVKKVIQPVKHIVQPVEIQQPALQNDSLEKISNQLEEMNNLQKQKEQEEKDKQKVAWCDTLATQEANSIYNTAINSPSSITDPKCQQYKKSLPEIVAENPQPTSGSNALTLWHEKILTLYKEKTQQLAECVYGNTYGVAMYNCIHNQ</sequence>
<dbReference type="PROSITE" id="PS51257">
    <property type="entry name" value="PROKAR_LIPOPROTEIN"/>
    <property type="match status" value="1"/>
</dbReference>
<organism evidence="2 3">
    <name type="scientific">Candidatus Magasanikbacteria bacterium CG10_big_fil_rev_8_21_14_0_10_36_16</name>
    <dbReference type="NCBI Taxonomy" id="1974645"/>
    <lineage>
        <taxon>Bacteria</taxon>
        <taxon>Candidatus Magasanikiibacteriota</taxon>
    </lineage>
</organism>
<evidence type="ECO:0000256" key="1">
    <source>
        <dbReference type="SAM" id="Coils"/>
    </source>
</evidence>
<dbReference type="AlphaFoldDB" id="A0A2H0TY77"/>
<dbReference type="EMBL" id="PFBU01000059">
    <property type="protein sequence ID" value="PIR78179.1"/>
    <property type="molecule type" value="Genomic_DNA"/>
</dbReference>
<comment type="caution">
    <text evidence="2">The sequence shown here is derived from an EMBL/GenBank/DDBJ whole genome shotgun (WGS) entry which is preliminary data.</text>
</comment>
<keyword evidence="1" id="KW-0175">Coiled coil</keyword>
<proteinExistence type="predicted"/>
<feature type="coiled-coil region" evidence="1">
    <location>
        <begin position="94"/>
        <end position="125"/>
    </location>
</feature>
<evidence type="ECO:0000313" key="3">
    <source>
        <dbReference type="Proteomes" id="UP000230852"/>
    </source>
</evidence>
<feature type="coiled-coil region" evidence="1">
    <location>
        <begin position="19"/>
        <end position="46"/>
    </location>
</feature>
<protein>
    <submittedName>
        <fullName evidence="2">Uncharacterized protein</fullName>
    </submittedName>
</protein>
<accession>A0A2H0TY77</accession>
<dbReference type="Proteomes" id="UP000230852">
    <property type="component" value="Unassembled WGS sequence"/>
</dbReference>